<evidence type="ECO:0000259" key="2">
    <source>
        <dbReference type="Pfam" id="PF26188"/>
    </source>
</evidence>
<feature type="domain" description="RNA-editing substrate-binding complex 6 protein" evidence="2">
    <location>
        <begin position="144"/>
        <end position="326"/>
    </location>
</feature>
<keyword evidence="1" id="KW-0175">Coiled coil</keyword>
<dbReference type="AlphaFoldDB" id="U6N1A6"/>
<evidence type="ECO:0000313" key="3">
    <source>
        <dbReference type="EMBL" id="CDJ70012.1"/>
    </source>
</evidence>
<proteinExistence type="predicted"/>
<dbReference type="PANTHER" id="PTHR21228">
    <property type="entry name" value="FAST LEU-RICH DOMAIN-CONTAINING"/>
    <property type="match status" value="1"/>
</dbReference>
<name>U6N1A6_9EIME</name>
<keyword evidence="4" id="KW-1185">Reference proteome</keyword>
<gene>
    <name evidence="3" type="ORF">ENH_00077410</name>
</gene>
<feature type="coiled-coil region" evidence="1">
    <location>
        <begin position="656"/>
        <end position="683"/>
    </location>
</feature>
<protein>
    <recommendedName>
        <fullName evidence="2">RNA-editing substrate-binding complex 6 protein domain-containing protein</fullName>
    </recommendedName>
</protein>
<dbReference type="InterPro" id="IPR050870">
    <property type="entry name" value="FAST_kinase"/>
</dbReference>
<reference evidence="3" key="1">
    <citation type="submission" date="2013-10" db="EMBL/GenBank/DDBJ databases">
        <title>Genomic analysis of the causative agents of coccidiosis in chickens.</title>
        <authorList>
            <person name="Reid A.J."/>
            <person name="Blake D."/>
            <person name="Billington K."/>
            <person name="Browne H."/>
            <person name="Dunn M."/>
            <person name="Hung S."/>
            <person name="Kawahara F."/>
            <person name="Miranda-Saavedra D."/>
            <person name="Mourier T."/>
            <person name="Nagra H."/>
            <person name="Otto T.D."/>
            <person name="Rawlings N."/>
            <person name="Sanchez A."/>
            <person name="Sanders M."/>
            <person name="Subramaniam C."/>
            <person name="Tay Y."/>
            <person name="Dear P."/>
            <person name="Doerig C."/>
            <person name="Gruber A."/>
            <person name="Parkinson J."/>
            <person name="Shirley M."/>
            <person name="Wan K.L."/>
            <person name="Berriman M."/>
            <person name="Tomley F."/>
            <person name="Pain A."/>
        </authorList>
    </citation>
    <scope>NUCLEOTIDE SEQUENCE [LARGE SCALE GENOMIC DNA]</scope>
    <source>
        <strain evidence="3">Houghton</strain>
    </source>
</reference>
<dbReference type="GeneID" id="25477871"/>
<dbReference type="GO" id="GO:0044528">
    <property type="term" value="P:regulation of mitochondrial mRNA stability"/>
    <property type="evidence" value="ECO:0007669"/>
    <property type="project" value="TreeGrafter"/>
</dbReference>
<dbReference type="EMBL" id="HG725848">
    <property type="protein sequence ID" value="CDJ70012.1"/>
    <property type="molecule type" value="Genomic_DNA"/>
</dbReference>
<evidence type="ECO:0000256" key="1">
    <source>
        <dbReference type="SAM" id="Coils"/>
    </source>
</evidence>
<sequence length="939" mass="103013">MQAPAASSCRAVKIRSPYTFSFAGADSRPNIISRLELYRRSLSALLALKEKQPPTDSGARTACHSSTQKAAPQLLDTRLIWRSRNVAIGSFHWRCLRSARGFATKRKRLDEYDSYEATVDPRKVPADFCRVPIHFQSAGELKDTVTMAGRMRLTNPNFWMRCSSALKDHSRAFRARELVAILNAYGKAGYRDVCLFNCFSQLVALQAHDCRASDLAVALQAFARLNIHNRPFFDLLALQCIRKMEELGPRGIAIAAAAYGGVQHPHPLLFSRLCEHTKAKIETFCNTDLVQVLWACSRVSYRHLEMLNRCADQLISRLATCTVAEILSAAQAFASLGFYRADLVGSFSSFLKSKICCVPVRSLPLLLEAFTSFDRLARAQSAEHRKSLSTHQKGTADSTSDNADLYRTALPAIARAAICFSLSELASVDSALHSVGLRHDLLTRALQQVLQQQGPYLTPGECVDILVQVASRGGTGDNVAAAVAIRGLLSSPEKVCSLPDASILQIFRSLEKLRCSDSLAVLACISFVNSGSGCKRCHLRGAELLVAQRILLQYFSSAEAFVNSYCKGRFLGASGKAEADSTSQAPVSSFSPSSGQNDALQKEAADLYASILGYAKTASADALVLAVCRYSADPGVGLWLELLMEGRLKTADPELLPALLVELARLQKEREALEEAGDAASFESWNSAGVYAGSHFPPLPSSNQLSQCFCQVARLLMESPLGEMAGDAEHQLPLSGLPMEAQKVALYRRLSVAAAGSAAKAVRSHPQPEIARRYIRKLSDMVCLRLAKDNFRGEAVDTAGSCRAHHLRQEAKCLARMLQTFVTLAANVPVELLRELAPRLKFMEGKDILLVLRLISQQPAECAFRHHLACAVDLRFRDLKSWRKLNELRELCVALKLEVDDDIAEQEADVSRYQSAEEDGEEYIPTLADAMCELQDDAS</sequence>
<dbReference type="Proteomes" id="UP000030754">
    <property type="component" value="Unassembled WGS sequence"/>
</dbReference>
<dbReference type="GO" id="GO:0005759">
    <property type="term" value="C:mitochondrial matrix"/>
    <property type="evidence" value="ECO:0007669"/>
    <property type="project" value="TreeGrafter"/>
</dbReference>
<dbReference type="RefSeq" id="XP_013438478.1">
    <property type="nucleotide sequence ID" value="XM_013583024.1"/>
</dbReference>
<dbReference type="GO" id="GO:0003723">
    <property type="term" value="F:RNA binding"/>
    <property type="evidence" value="ECO:0007669"/>
    <property type="project" value="TreeGrafter"/>
</dbReference>
<dbReference type="GO" id="GO:0035770">
    <property type="term" value="C:ribonucleoprotein granule"/>
    <property type="evidence" value="ECO:0007669"/>
    <property type="project" value="TreeGrafter"/>
</dbReference>
<accession>U6N1A6</accession>
<dbReference type="PANTHER" id="PTHR21228:SF40">
    <property type="entry name" value="LD45607P"/>
    <property type="match status" value="1"/>
</dbReference>
<dbReference type="InterPro" id="IPR058917">
    <property type="entry name" value="RESC6_dom"/>
</dbReference>
<evidence type="ECO:0000313" key="4">
    <source>
        <dbReference type="Proteomes" id="UP000030754"/>
    </source>
</evidence>
<dbReference type="VEuPathDB" id="ToxoDB:ENH_00077410"/>
<dbReference type="GO" id="GO:0000963">
    <property type="term" value="P:mitochondrial RNA processing"/>
    <property type="evidence" value="ECO:0007669"/>
    <property type="project" value="TreeGrafter"/>
</dbReference>
<reference evidence="3" key="2">
    <citation type="submission" date="2013-10" db="EMBL/GenBank/DDBJ databases">
        <authorList>
            <person name="Aslett M."/>
        </authorList>
    </citation>
    <scope>NUCLEOTIDE SEQUENCE [LARGE SCALE GENOMIC DNA]</scope>
    <source>
        <strain evidence="3">Houghton</strain>
    </source>
</reference>
<dbReference type="Pfam" id="PF26188">
    <property type="entry name" value="RESC6"/>
    <property type="match status" value="1"/>
</dbReference>
<dbReference type="OrthoDB" id="385235at2759"/>
<organism evidence="3 4">
    <name type="scientific">Eimeria necatrix</name>
    <dbReference type="NCBI Taxonomy" id="51315"/>
    <lineage>
        <taxon>Eukaryota</taxon>
        <taxon>Sar</taxon>
        <taxon>Alveolata</taxon>
        <taxon>Apicomplexa</taxon>
        <taxon>Conoidasida</taxon>
        <taxon>Coccidia</taxon>
        <taxon>Eucoccidiorida</taxon>
        <taxon>Eimeriorina</taxon>
        <taxon>Eimeriidae</taxon>
        <taxon>Eimeria</taxon>
    </lineage>
</organism>